<evidence type="ECO:0000256" key="3">
    <source>
        <dbReference type="ARBA" id="ARBA00022475"/>
    </source>
</evidence>
<dbReference type="AlphaFoldDB" id="A0A0N5AS98"/>
<evidence type="ECO:0000313" key="11">
    <source>
        <dbReference type="WBParaSite" id="SMUV_0000765601-mRNA-1"/>
    </source>
</evidence>
<organism evidence="10 11">
    <name type="scientific">Syphacia muris</name>
    <dbReference type="NCBI Taxonomy" id="451379"/>
    <lineage>
        <taxon>Eukaryota</taxon>
        <taxon>Metazoa</taxon>
        <taxon>Ecdysozoa</taxon>
        <taxon>Nematoda</taxon>
        <taxon>Chromadorea</taxon>
        <taxon>Rhabditida</taxon>
        <taxon>Spirurina</taxon>
        <taxon>Oxyuridomorpha</taxon>
        <taxon>Oxyuroidea</taxon>
        <taxon>Oxyuridae</taxon>
        <taxon>Syphacia</taxon>
    </lineage>
</organism>
<dbReference type="Pfam" id="PF07062">
    <property type="entry name" value="Clc-like"/>
    <property type="match status" value="1"/>
</dbReference>
<keyword evidence="4 9" id="KW-0812">Transmembrane</keyword>
<dbReference type="InterPro" id="IPR006187">
    <property type="entry name" value="Claudin"/>
</dbReference>
<comment type="subcellular location">
    <subcellularLocation>
        <location evidence="9">Cell junction</location>
        <location evidence="9">Tight junction</location>
    </subcellularLocation>
    <subcellularLocation>
        <location evidence="9">Cell membrane</location>
        <topology evidence="9">Multi-pass membrane protein</topology>
    </subcellularLocation>
</comment>
<evidence type="ECO:0000256" key="7">
    <source>
        <dbReference type="ARBA" id="ARBA00023136"/>
    </source>
</evidence>
<keyword evidence="5 9" id="KW-0965">Cell junction</keyword>
<protein>
    <recommendedName>
        <fullName evidence="9">Claudin</fullName>
    </recommendedName>
</protein>
<dbReference type="GO" id="GO:0005886">
    <property type="term" value="C:plasma membrane"/>
    <property type="evidence" value="ECO:0007669"/>
    <property type="project" value="UniProtKB-SubCell"/>
</dbReference>
<evidence type="ECO:0000256" key="5">
    <source>
        <dbReference type="ARBA" id="ARBA00022949"/>
    </source>
</evidence>
<comment type="function">
    <text evidence="9">Claudins function as major constituents of the tight junction complexes that regulate the permeability of epithelia.</text>
</comment>
<dbReference type="Proteomes" id="UP000046393">
    <property type="component" value="Unplaced"/>
</dbReference>
<dbReference type="WBParaSite" id="SMUV_0000765601-mRNA-1">
    <property type="protein sequence ID" value="SMUV_0000765601-mRNA-1"/>
    <property type="gene ID" value="SMUV_0000765601"/>
</dbReference>
<dbReference type="PROSITE" id="PS01346">
    <property type="entry name" value="CLAUDIN"/>
    <property type="match status" value="1"/>
</dbReference>
<dbReference type="FunFam" id="1.20.140.150:FF:000042">
    <property type="entry name" value="Clc-like protein 2"/>
    <property type="match status" value="1"/>
</dbReference>
<keyword evidence="2 9" id="KW-0796">Tight junction</keyword>
<keyword evidence="10" id="KW-1185">Reference proteome</keyword>
<reference evidence="11" key="1">
    <citation type="submission" date="2017-02" db="UniProtKB">
        <authorList>
            <consortium name="WormBaseParasite"/>
        </authorList>
    </citation>
    <scope>IDENTIFICATION</scope>
</reference>
<evidence type="ECO:0000256" key="4">
    <source>
        <dbReference type="ARBA" id="ARBA00022692"/>
    </source>
</evidence>
<dbReference type="GO" id="GO:0005198">
    <property type="term" value="F:structural molecule activity"/>
    <property type="evidence" value="ECO:0007669"/>
    <property type="project" value="InterPro"/>
</dbReference>
<evidence type="ECO:0000256" key="2">
    <source>
        <dbReference type="ARBA" id="ARBA00022427"/>
    </source>
</evidence>
<dbReference type="InterPro" id="IPR017974">
    <property type="entry name" value="Claudin_CS"/>
</dbReference>
<feature type="transmembrane region" description="Helical" evidence="9">
    <location>
        <begin position="126"/>
        <end position="150"/>
    </location>
</feature>
<evidence type="ECO:0000256" key="6">
    <source>
        <dbReference type="ARBA" id="ARBA00022989"/>
    </source>
</evidence>
<keyword evidence="7 9" id="KW-0472">Membrane</keyword>
<dbReference type="InterPro" id="IPR010761">
    <property type="entry name" value="Clc_prot-like"/>
</dbReference>
<proteinExistence type="inferred from homology"/>
<feature type="transmembrane region" description="Helical" evidence="9">
    <location>
        <begin position="170"/>
        <end position="196"/>
    </location>
</feature>
<feature type="transmembrane region" description="Helical" evidence="9">
    <location>
        <begin position="12"/>
        <end position="32"/>
    </location>
</feature>
<comment type="similarity">
    <text evidence="1 9">Belongs to the claudin family.</text>
</comment>
<keyword evidence="6 9" id="KW-1133">Transmembrane helix</keyword>
<name>A0A0N5AS98_9BILA</name>
<evidence type="ECO:0000256" key="9">
    <source>
        <dbReference type="RuleBase" id="RU060637"/>
    </source>
</evidence>
<dbReference type="PANTHER" id="PTHR12002">
    <property type="entry name" value="CLAUDIN"/>
    <property type="match status" value="1"/>
</dbReference>
<comment type="similarity">
    <text evidence="8">Belongs to the Clc family.</text>
</comment>
<sequence>MVDSKATLQIPAFILVFIGTILNFIALATPSWQVVYARELQQWVSSGLWMNCLTRPSGMLSCTYTFTKSDYDFYTSADVVNIRTPAFFEWQHNLLLIILIGQLFAFLATFSFCVSQASSARWKASLLFCIFVGVSALIHLGSNVAFQAYAHMIEYRFYHVSVSGIYEKHIGYSYFLHLIGSLILVLSFVLAIAFLVTLRMYGNTAMPPSNNDLMFLPYQVH</sequence>
<evidence type="ECO:0000256" key="1">
    <source>
        <dbReference type="ARBA" id="ARBA00008295"/>
    </source>
</evidence>
<dbReference type="Gene3D" id="1.20.140.150">
    <property type="match status" value="1"/>
</dbReference>
<evidence type="ECO:0000256" key="8">
    <source>
        <dbReference type="ARBA" id="ARBA00060861"/>
    </source>
</evidence>
<accession>A0A0N5AS98</accession>
<keyword evidence="3 9" id="KW-1003">Cell membrane</keyword>
<feature type="transmembrane region" description="Helical" evidence="9">
    <location>
        <begin position="94"/>
        <end position="114"/>
    </location>
</feature>
<evidence type="ECO:0000313" key="10">
    <source>
        <dbReference type="Proteomes" id="UP000046393"/>
    </source>
</evidence>
<dbReference type="GO" id="GO:0005923">
    <property type="term" value="C:bicellular tight junction"/>
    <property type="evidence" value="ECO:0007669"/>
    <property type="project" value="UniProtKB-SubCell"/>
</dbReference>